<dbReference type="Pfam" id="PF02031">
    <property type="entry name" value="Peptidase_M7"/>
    <property type="match status" value="1"/>
</dbReference>
<keyword evidence="11 14" id="KW-0862">Zinc</keyword>
<keyword evidence="8 14" id="KW-0645">Protease</keyword>
<keyword evidence="17" id="KW-1185">Reference proteome</keyword>
<evidence type="ECO:0000256" key="8">
    <source>
        <dbReference type="ARBA" id="ARBA00022670"/>
    </source>
</evidence>
<dbReference type="RefSeq" id="WP_079192509.1">
    <property type="nucleotide sequence ID" value="NZ_JBEOYA010000056.1"/>
</dbReference>
<feature type="chain" id="PRO_5045017806" description="Extracellular small neutral protease" evidence="14">
    <location>
        <begin position="24"/>
        <end position="267"/>
    </location>
</feature>
<evidence type="ECO:0000256" key="7">
    <source>
        <dbReference type="ARBA" id="ARBA00022525"/>
    </source>
</evidence>
<evidence type="ECO:0000256" key="13">
    <source>
        <dbReference type="ARBA" id="ARBA00023157"/>
    </source>
</evidence>
<feature type="compositionally biased region" description="Low complexity" evidence="15">
    <location>
        <begin position="240"/>
        <end position="257"/>
    </location>
</feature>
<dbReference type="PRINTS" id="PR00787">
    <property type="entry name" value="NEUTRALPTASE"/>
</dbReference>
<evidence type="ECO:0000256" key="2">
    <source>
        <dbReference type="ARBA" id="ARBA00001947"/>
    </source>
</evidence>
<dbReference type="SUPFAM" id="SSF55486">
    <property type="entry name" value="Metalloproteases ('zincins'), catalytic domain"/>
    <property type="match status" value="1"/>
</dbReference>
<keyword evidence="7 14" id="KW-0964">Secreted</keyword>
<dbReference type="NCBIfam" id="NF033628">
    <property type="entry name" value="snapalysin"/>
    <property type="match status" value="1"/>
</dbReference>
<dbReference type="InterPro" id="IPR000013">
    <property type="entry name" value="Peptidase_M7"/>
</dbReference>
<name>A0ABV1TXF1_9ACTN</name>
<evidence type="ECO:0000256" key="6">
    <source>
        <dbReference type="ARBA" id="ARBA00019129"/>
    </source>
</evidence>
<reference evidence="16 17" key="1">
    <citation type="submission" date="2024-06" db="EMBL/GenBank/DDBJ databases">
        <title>The Natural Products Discovery Center: Release of the First 8490 Sequenced Strains for Exploring Actinobacteria Biosynthetic Diversity.</title>
        <authorList>
            <person name="Kalkreuter E."/>
            <person name="Kautsar S.A."/>
            <person name="Yang D."/>
            <person name="Bader C.D."/>
            <person name="Teijaro C.N."/>
            <person name="Fluegel L."/>
            <person name="Davis C.M."/>
            <person name="Simpson J.R."/>
            <person name="Lauterbach L."/>
            <person name="Steele A.D."/>
            <person name="Gui C."/>
            <person name="Meng S."/>
            <person name="Li G."/>
            <person name="Viehrig K."/>
            <person name="Ye F."/>
            <person name="Su P."/>
            <person name="Kiefer A.F."/>
            <person name="Nichols A."/>
            <person name="Cepeda A.J."/>
            <person name="Yan W."/>
            <person name="Fan B."/>
            <person name="Jiang Y."/>
            <person name="Adhikari A."/>
            <person name="Zheng C.-J."/>
            <person name="Schuster L."/>
            <person name="Cowan T.M."/>
            <person name="Smanski M.J."/>
            <person name="Chevrette M.G."/>
            <person name="De Carvalho L.P.S."/>
            <person name="Shen B."/>
        </authorList>
    </citation>
    <scope>NUCLEOTIDE SEQUENCE [LARGE SCALE GENOMIC DNA]</scope>
    <source>
        <strain evidence="16 17">NPDC001166</strain>
    </source>
</reference>
<comment type="caution">
    <text evidence="16">The sequence shown here is derived from an EMBL/GenBank/DDBJ whole genome shotgun (WGS) entry which is preliminary data.</text>
</comment>
<evidence type="ECO:0000256" key="3">
    <source>
        <dbReference type="ARBA" id="ARBA00004613"/>
    </source>
</evidence>
<evidence type="ECO:0000256" key="15">
    <source>
        <dbReference type="SAM" id="MobiDB-lite"/>
    </source>
</evidence>
<keyword evidence="12 14" id="KW-0482">Metalloprotease</keyword>
<keyword evidence="13" id="KW-1015">Disulfide bond</keyword>
<dbReference type="PIRSF" id="PIRSF016573">
    <property type="entry name" value="Peptidase_M7"/>
    <property type="match status" value="1"/>
</dbReference>
<dbReference type="Proteomes" id="UP001470023">
    <property type="component" value="Unassembled WGS sequence"/>
</dbReference>
<organism evidence="16 17">
    <name type="scientific">Streptomyces sp. 900105245</name>
    <dbReference type="NCBI Taxonomy" id="3154379"/>
    <lineage>
        <taxon>Bacteria</taxon>
        <taxon>Bacillati</taxon>
        <taxon>Actinomycetota</taxon>
        <taxon>Actinomycetes</taxon>
        <taxon>Kitasatosporales</taxon>
        <taxon>Streptomycetaceae</taxon>
        <taxon>Streptomyces</taxon>
    </lineage>
</organism>
<comment type="catalytic activity">
    <reaction evidence="1 14">
        <text>Hydrolyzes proteins with a preference for Tyr or Phe in the P1' position. Has no action on amino-acid p-nitroanilides.</text>
        <dbReference type="EC" id="3.4.24.77"/>
    </reaction>
</comment>
<protein>
    <recommendedName>
        <fullName evidence="6 14">Extracellular small neutral protease</fullName>
        <ecNumber evidence="5 14">3.4.24.77</ecNumber>
    </recommendedName>
</protein>
<gene>
    <name evidence="16" type="primary">snpA</name>
    <name evidence="16" type="ORF">ABT272_00145</name>
</gene>
<evidence type="ECO:0000256" key="11">
    <source>
        <dbReference type="ARBA" id="ARBA00022833"/>
    </source>
</evidence>
<comment type="similarity">
    <text evidence="4 14">Belongs to the peptidase M7 family.</text>
</comment>
<evidence type="ECO:0000256" key="5">
    <source>
        <dbReference type="ARBA" id="ARBA00012325"/>
    </source>
</evidence>
<evidence type="ECO:0000313" key="17">
    <source>
        <dbReference type="Proteomes" id="UP001470023"/>
    </source>
</evidence>
<evidence type="ECO:0000256" key="1">
    <source>
        <dbReference type="ARBA" id="ARBA00000612"/>
    </source>
</evidence>
<keyword evidence="9 14" id="KW-0479">Metal-binding</keyword>
<evidence type="ECO:0000313" key="16">
    <source>
        <dbReference type="EMBL" id="MER6426151.1"/>
    </source>
</evidence>
<proteinExistence type="inferred from homology"/>
<feature type="signal peptide" evidence="14">
    <location>
        <begin position="1"/>
        <end position="23"/>
    </location>
</feature>
<dbReference type="InterPro" id="IPR024079">
    <property type="entry name" value="MetalloPept_cat_dom_sf"/>
</dbReference>
<dbReference type="EMBL" id="JBEPAZ010000001">
    <property type="protein sequence ID" value="MER6426151.1"/>
    <property type="molecule type" value="Genomic_DNA"/>
</dbReference>
<evidence type="ECO:0000256" key="14">
    <source>
        <dbReference type="PIRNR" id="PIRNR016573"/>
    </source>
</evidence>
<comment type="cofactor">
    <cofactor evidence="2 14">
        <name>Zn(2+)</name>
        <dbReference type="ChEBI" id="CHEBI:29105"/>
    </cofactor>
</comment>
<comment type="subcellular location">
    <subcellularLocation>
        <location evidence="3 14">Secreted</location>
    </subcellularLocation>
</comment>
<dbReference type="EC" id="3.4.24.77" evidence="5 14"/>
<dbReference type="GO" id="GO:0016787">
    <property type="term" value="F:hydrolase activity"/>
    <property type="evidence" value="ECO:0007669"/>
    <property type="project" value="UniProtKB-KW"/>
</dbReference>
<keyword evidence="10 14" id="KW-0378">Hydrolase</keyword>
<evidence type="ECO:0000256" key="9">
    <source>
        <dbReference type="ARBA" id="ARBA00022723"/>
    </source>
</evidence>
<feature type="compositionally biased region" description="Gly residues" evidence="15">
    <location>
        <begin position="230"/>
        <end position="239"/>
    </location>
</feature>
<keyword evidence="14" id="KW-0732">Signal</keyword>
<evidence type="ECO:0000256" key="4">
    <source>
        <dbReference type="ARBA" id="ARBA00006571"/>
    </source>
</evidence>
<feature type="region of interest" description="Disordered" evidence="15">
    <location>
        <begin position="214"/>
        <end position="267"/>
    </location>
</feature>
<evidence type="ECO:0000256" key="12">
    <source>
        <dbReference type="ARBA" id="ARBA00023049"/>
    </source>
</evidence>
<dbReference type="Gene3D" id="3.40.390.10">
    <property type="entry name" value="Collagenase (Catalytic Domain)"/>
    <property type="match status" value="1"/>
</dbReference>
<sequence length="267" mass="26942">MKSSRTSARLLALALGLATSALGAAVPAGAVPADTASAATGTSVARYSGSAEEAANNKAFFEAVQKSVAEKRAAQPNAQAVTVYYDASQAPSFRAQIASAASIWNSSESHVKLQEAASGGADFSYREGNDPRGSYSSSNNHGSGYVFLDYTQNQQYDSVRVVAHETGHVLGLPDDYGGPCSELMSGGTAGPSCTNRYPNVTERSRVDQLWADGLAQDPGTAGSPATAGPHAGGVAGGGEAPNTGDAQAPGTPAITAPAPAPVLIRIG</sequence>
<accession>A0ABV1TXF1</accession>
<evidence type="ECO:0000256" key="10">
    <source>
        <dbReference type="ARBA" id="ARBA00022801"/>
    </source>
</evidence>